<proteinExistence type="predicted"/>
<reference evidence="1 2" key="1">
    <citation type="journal article" date="2013" name="PLoS ONE">
        <title>Lactobacillus paracasei comparative genomics: towards species pan-genome definition and exploitation of diversity.</title>
        <authorList>
            <person name="Smokvina T."/>
            <person name="Wels M."/>
            <person name="Polka J."/>
            <person name="Chervaux C."/>
            <person name="Brisse S."/>
            <person name="Boekhorst J."/>
            <person name="van Hylckama Vlieg J.E."/>
            <person name="Siezen R.J."/>
        </authorList>
    </citation>
    <scope>NUCLEOTIDE SEQUENCE [LARGE SCALE GENOMIC DNA]</scope>
    <source>
        <strain evidence="1 2">Lpl14</strain>
    </source>
</reference>
<dbReference type="AlphaFoldDB" id="A0A829GSW8"/>
<dbReference type="EMBL" id="ANKB01000062">
    <property type="protein sequence ID" value="EPC63231.1"/>
    <property type="molecule type" value="Genomic_DNA"/>
</dbReference>
<accession>A0A829GSW8</accession>
<comment type="caution">
    <text evidence="1">The sequence shown here is derived from an EMBL/GenBank/DDBJ whole genome shotgun (WGS) entry which is preliminary data.</text>
</comment>
<evidence type="ECO:0000313" key="1">
    <source>
        <dbReference type="EMBL" id="EPC63231.1"/>
    </source>
</evidence>
<protein>
    <submittedName>
        <fullName evidence="1">Uncharacterized protein</fullName>
    </submittedName>
</protein>
<sequence>MNKENESAREYYLKEFKRENKPAMLGENIQKVGAQIVEVMKKEDFTYDQAYASLQYAYNLIRYQSNFLKLS</sequence>
<evidence type="ECO:0000313" key="2">
    <source>
        <dbReference type="Proteomes" id="UP000014285"/>
    </source>
</evidence>
<gene>
    <name evidence="1" type="ORF">Lpl14_12977</name>
</gene>
<name>A0A829GSW8_LACPA</name>
<organism evidence="1 2">
    <name type="scientific">Lacticaseibacillus paracasei subsp. tolerans Lpl14</name>
    <dbReference type="NCBI Taxonomy" id="1256229"/>
    <lineage>
        <taxon>Bacteria</taxon>
        <taxon>Bacillati</taxon>
        <taxon>Bacillota</taxon>
        <taxon>Bacilli</taxon>
        <taxon>Lactobacillales</taxon>
        <taxon>Lactobacillaceae</taxon>
        <taxon>Lacticaseibacillus</taxon>
    </lineage>
</organism>
<dbReference type="Proteomes" id="UP000014285">
    <property type="component" value="Unassembled WGS sequence"/>
</dbReference>
<dbReference type="RefSeq" id="WP_016373252.1">
    <property type="nucleotide sequence ID" value="NZ_ANKB01000062.1"/>
</dbReference>